<dbReference type="EMBL" id="PQFF01000402">
    <property type="protein sequence ID" value="RHZ52549.1"/>
    <property type="molecule type" value="Genomic_DNA"/>
</dbReference>
<evidence type="ECO:0000313" key="2">
    <source>
        <dbReference type="EMBL" id="RHZ52549.1"/>
    </source>
</evidence>
<dbReference type="STRING" id="1348612.A0A397GQE9"/>
<gene>
    <name evidence="2" type="ORF">Glove_460g25</name>
</gene>
<dbReference type="AlphaFoldDB" id="A0A397GQE9"/>
<organism evidence="2 3">
    <name type="scientific">Diversispora epigaea</name>
    <dbReference type="NCBI Taxonomy" id="1348612"/>
    <lineage>
        <taxon>Eukaryota</taxon>
        <taxon>Fungi</taxon>
        <taxon>Fungi incertae sedis</taxon>
        <taxon>Mucoromycota</taxon>
        <taxon>Glomeromycotina</taxon>
        <taxon>Glomeromycetes</taxon>
        <taxon>Diversisporales</taxon>
        <taxon>Diversisporaceae</taxon>
        <taxon>Diversispora</taxon>
    </lineage>
</organism>
<comment type="caution">
    <text evidence="2">The sequence shown here is derived from an EMBL/GenBank/DDBJ whole genome shotgun (WGS) entry which is preliminary data.</text>
</comment>
<evidence type="ECO:0000313" key="3">
    <source>
        <dbReference type="Proteomes" id="UP000266861"/>
    </source>
</evidence>
<feature type="region of interest" description="Disordered" evidence="1">
    <location>
        <begin position="66"/>
        <end position="88"/>
    </location>
</feature>
<accession>A0A397GQE9</accession>
<dbReference type="OrthoDB" id="10491722at2759"/>
<proteinExistence type="predicted"/>
<dbReference type="Proteomes" id="UP000266861">
    <property type="component" value="Unassembled WGS sequence"/>
</dbReference>
<name>A0A397GQE9_9GLOM</name>
<evidence type="ECO:0000256" key="1">
    <source>
        <dbReference type="SAM" id="MobiDB-lite"/>
    </source>
</evidence>
<protein>
    <submittedName>
        <fullName evidence="2">Uncharacterized protein</fullName>
    </submittedName>
</protein>
<feature type="region of interest" description="Disordered" evidence="1">
    <location>
        <begin position="217"/>
        <end position="238"/>
    </location>
</feature>
<sequence>MYSPNFGTSWIRKVKGIPNINKHEFQMTVRGKSYVIPTFTKPTEDISMDQPSSKISSCCTSVIRNTAQNSTRDTETSEPSEEWHAPEGFKLPDSVTEEKSLYNALKAIIELNDCNEGFQRKYKLVPISVKYKDEIITVTGNVVVIDDGKTNYLLCIGTSWIRKVKGIPNINKHEFQMTVRGKSYVIPTFTKPTEDISMDQPSSKISSCCTSVIRNTAQNSTRDTETSEPSEEWHAPEGFKLPDSVTEEGFQRKYKLGISSFLEPTLIFSVGFSLLTNIELLLDIGSDMRTDLELLFFIFVFGEVEDSRCRFEESPKGLLCNNDLLCNKISPPIRLEFSGKVVNIGTLPLSILIVSIYSEVRDVEPRR</sequence>
<reference evidence="2 3" key="1">
    <citation type="submission" date="2018-08" db="EMBL/GenBank/DDBJ databases">
        <title>Genome and evolution of the arbuscular mycorrhizal fungus Diversispora epigaea (formerly Glomus versiforme) and its bacterial endosymbionts.</title>
        <authorList>
            <person name="Sun X."/>
            <person name="Fei Z."/>
            <person name="Harrison M."/>
        </authorList>
    </citation>
    <scope>NUCLEOTIDE SEQUENCE [LARGE SCALE GENOMIC DNA]</scope>
    <source>
        <strain evidence="2 3">IT104</strain>
    </source>
</reference>
<keyword evidence="3" id="KW-1185">Reference proteome</keyword>